<dbReference type="Pfam" id="PF06353">
    <property type="entry name" value="DUF1062"/>
    <property type="match status" value="1"/>
</dbReference>
<evidence type="ECO:0008006" key="3">
    <source>
        <dbReference type="Google" id="ProtNLM"/>
    </source>
</evidence>
<dbReference type="InterPro" id="IPR009412">
    <property type="entry name" value="DUF1062"/>
</dbReference>
<keyword evidence="2" id="KW-1185">Reference proteome</keyword>
<evidence type="ECO:0000313" key="2">
    <source>
        <dbReference type="Proteomes" id="UP000000845"/>
    </source>
</evidence>
<dbReference type="STRING" id="526218.Sterm_1338"/>
<evidence type="ECO:0000313" key="1">
    <source>
        <dbReference type="EMBL" id="ACZ08203.1"/>
    </source>
</evidence>
<dbReference type="Gene3D" id="2.20.25.10">
    <property type="match status" value="1"/>
</dbReference>
<dbReference type="eggNOG" id="COG4332">
    <property type="taxonomic scope" value="Bacteria"/>
</dbReference>
<proteinExistence type="predicted"/>
<dbReference type="Proteomes" id="UP000000845">
    <property type="component" value="Chromosome"/>
</dbReference>
<dbReference type="RefSeq" id="WP_012860799.1">
    <property type="nucleotide sequence ID" value="NC_013517.1"/>
</dbReference>
<reference evidence="1 2" key="2">
    <citation type="journal article" date="2010" name="Stand. Genomic Sci.">
        <title>Complete genome sequence of Sebaldella termitidis type strain (NCTC 11300).</title>
        <authorList>
            <person name="Harmon-Smith M."/>
            <person name="Celia L."/>
            <person name="Chertkov O."/>
            <person name="Lapidus A."/>
            <person name="Copeland A."/>
            <person name="Glavina Del Rio T."/>
            <person name="Nolan M."/>
            <person name="Lucas S."/>
            <person name="Tice H."/>
            <person name="Cheng J.F."/>
            <person name="Han C."/>
            <person name="Detter J.C."/>
            <person name="Bruce D."/>
            <person name="Goodwin L."/>
            <person name="Pitluck S."/>
            <person name="Pati A."/>
            <person name="Liolios K."/>
            <person name="Ivanova N."/>
            <person name="Mavromatis K."/>
            <person name="Mikhailova N."/>
            <person name="Chen A."/>
            <person name="Palaniappan K."/>
            <person name="Land M."/>
            <person name="Hauser L."/>
            <person name="Chang Y.J."/>
            <person name="Jeffries C.D."/>
            <person name="Brettin T."/>
            <person name="Goker M."/>
            <person name="Beck B."/>
            <person name="Bristow J."/>
            <person name="Eisen J.A."/>
            <person name="Markowitz V."/>
            <person name="Hugenholtz P."/>
            <person name="Kyrpides N.C."/>
            <person name="Klenk H.P."/>
            <person name="Chen F."/>
        </authorList>
    </citation>
    <scope>NUCLEOTIDE SEQUENCE [LARGE SCALE GENOMIC DNA]</scope>
    <source>
        <strain evidence="2">ATCC 33386 / NCTC 11300</strain>
    </source>
</reference>
<dbReference type="HOGENOM" id="CLU_090982_0_0_0"/>
<reference evidence="2" key="1">
    <citation type="submission" date="2009-09" db="EMBL/GenBank/DDBJ databases">
        <title>The complete chromosome of Sebaldella termitidis ATCC 33386.</title>
        <authorList>
            <consortium name="US DOE Joint Genome Institute (JGI-PGF)"/>
            <person name="Lucas S."/>
            <person name="Copeland A."/>
            <person name="Lapidus A."/>
            <person name="Glavina del Rio T."/>
            <person name="Dalin E."/>
            <person name="Tice H."/>
            <person name="Bruce D."/>
            <person name="Goodwin L."/>
            <person name="Pitluck S."/>
            <person name="Kyrpides N."/>
            <person name="Mavromatis K."/>
            <person name="Ivanova N."/>
            <person name="Mikhailova N."/>
            <person name="Sims D."/>
            <person name="Meincke L."/>
            <person name="Brettin T."/>
            <person name="Detter J.C."/>
            <person name="Han C."/>
            <person name="Larimer F."/>
            <person name="Land M."/>
            <person name="Hauser L."/>
            <person name="Markowitz V."/>
            <person name="Cheng J.F."/>
            <person name="Hugenholtz P."/>
            <person name="Woyke T."/>
            <person name="Wu D."/>
            <person name="Eisen J.A."/>
        </authorList>
    </citation>
    <scope>NUCLEOTIDE SEQUENCE [LARGE SCALE GENOMIC DNA]</scope>
    <source>
        <strain evidence="2">ATCC 33386 / NCTC 11300</strain>
    </source>
</reference>
<dbReference type="AlphaFoldDB" id="D1AHG9"/>
<accession>D1AHG9</accession>
<organism evidence="1 2">
    <name type="scientific">Sebaldella termitidis (strain ATCC 33386 / NCTC 11300)</name>
    <dbReference type="NCBI Taxonomy" id="526218"/>
    <lineage>
        <taxon>Bacteria</taxon>
        <taxon>Fusobacteriati</taxon>
        <taxon>Fusobacteriota</taxon>
        <taxon>Fusobacteriia</taxon>
        <taxon>Fusobacteriales</taxon>
        <taxon>Leptotrichiaceae</taxon>
        <taxon>Sebaldella</taxon>
    </lineage>
</organism>
<dbReference type="EMBL" id="CP001739">
    <property type="protein sequence ID" value="ACZ08203.1"/>
    <property type="molecule type" value="Genomic_DNA"/>
</dbReference>
<dbReference type="KEGG" id="str:Sterm_1338"/>
<protein>
    <recommendedName>
        <fullName evidence="3">DUF1062 domain-containing protein</fullName>
    </recommendedName>
</protein>
<name>D1AHG9_SEBTE</name>
<sequence length="186" mass="22339">MEKIIWRVEYTSLPRVKKYCKKCGKKSEFLSSKLFRVNANQKNLDVWLIYNCSNCKTTWKQELFSRVKHNYFSREMLDKFYGNDTELAHYYTMSCNHLSKTGFEILPPTYSLIGEHIDIYTDNSFEIHLKSDYQFDIKLMSILKEKLCISNSRLDYLIKNNKIFCNMDRKIKKCKLQKEQIIYLTT</sequence>
<gene>
    <name evidence="1" type="ordered locus">Sterm_1338</name>
</gene>